<proteinExistence type="predicted"/>
<sequence>YHTAGLCQSRFGTLNKLVARGSMDALHLYKEQKNDFDIEENEDKKLVENVSAEIEKLLTNKVIALKKLTETAETLQKNHQWNDDIKEENVTYFNAKQHIKVRGEDEGEEEVFPNQIDAKFETDPAFKNPVNDSYTAVHIPT</sequence>
<feature type="domain" description="VWA N-terminal" evidence="1">
    <location>
        <begin position="72"/>
        <end position="141"/>
    </location>
</feature>
<organism evidence="2">
    <name type="scientific">Petromyzon marinus</name>
    <name type="common">Sea lamprey</name>
    <dbReference type="NCBI Taxonomy" id="7757"/>
    <lineage>
        <taxon>Eukaryota</taxon>
        <taxon>Metazoa</taxon>
        <taxon>Chordata</taxon>
        <taxon>Craniata</taxon>
        <taxon>Vertebrata</taxon>
        <taxon>Cyclostomata</taxon>
        <taxon>Hyperoartia</taxon>
        <taxon>Petromyzontiformes</taxon>
        <taxon>Petromyzontidae</taxon>
        <taxon>Petromyzon</taxon>
    </lineage>
</organism>
<evidence type="ECO:0000259" key="1">
    <source>
        <dbReference type="Pfam" id="PF08399"/>
    </source>
</evidence>
<accession>S4RYX4</accession>
<dbReference type="STRING" id="7757.ENSPMAP00000010415"/>
<dbReference type="HOGENOM" id="CLU_1829851_0_0_1"/>
<dbReference type="Ensembl" id="ENSPMAT00000010461.1">
    <property type="protein sequence ID" value="ENSPMAP00000010415.1"/>
    <property type="gene ID" value="ENSPMAG00000009473.1"/>
</dbReference>
<dbReference type="GeneTree" id="ENSGT00940000156238"/>
<evidence type="ECO:0000313" key="2">
    <source>
        <dbReference type="Ensembl" id="ENSPMAP00000010415.1"/>
    </source>
</evidence>
<name>S4RYX4_PETMA</name>
<dbReference type="Pfam" id="PF08399">
    <property type="entry name" value="VWA_N"/>
    <property type="match status" value="1"/>
</dbReference>
<dbReference type="AlphaFoldDB" id="S4RYX4"/>
<reference evidence="2" key="1">
    <citation type="submission" date="2025-08" db="UniProtKB">
        <authorList>
            <consortium name="Ensembl"/>
        </authorList>
    </citation>
    <scope>IDENTIFICATION</scope>
</reference>
<protein>
    <recommendedName>
        <fullName evidence="1">VWA N-terminal domain-containing protein</fullName>
    </recommendedName>
</protein>
<reference evidence="2" key="2">
    <citation type="submission" date="2025-09" db="UniProtKB">
        <authorList>
            <consortium name="Ensembl"/>
        </authorList>
    </citation>
    <scope>IDENTIFICATION</scope>
</reference>
<dbReference type="InterPro" id="IPR013608">
    <property type="entry name" value="VWA_N"/>
</dbReference>